<evidence type="ECO:0000313" key="4">
    <source>
        <dbReference type="Proteomes" id="UP000029843"/>
    </source>
</evidence>
<comment type="similarity">
    <text evidence="1">Belongs to the CinA family.</text>
</comment>
<dbReference type="OrthoDB" id="9801454at2"/>
<comment type="caution">
    <text evidence="3">The sequence shown here is derived from an EMBL/GenBank/DDBJ whole genome shotgun (WGS) entry which is preliminary data.</text>
</comment>
<dbReference type="InterPro" id="IPR050101">
    <property type="entry name" value="CinA"/>
</dbReference>
<dbReference type="PANTHER" id="PTHR13939">
    <property type="entry name" value="NICOTINAMIDE-NUCLEOTIDE AMIDOHYDROLASE PNCC"/>
    <property type="match status" value="1"/>
</dbReference>
<dbReference type="InterPro" id="IPR008135">
    <property type="entry name" value="Competence-induced_CinA"/>
</dbReference>
<evidence type="ECO:0000313" key="3">
    <source>
        <dbReference type="EMBL" id="KGJ93105.1"/>
    </source>
</evidence>
<dbReference type="SUPFAM" id="SSF53218">
    <property type="entry name" value="Molybdenum cofactor biosynthesis proteins"/>
    <property type="match status" value="1"/>
</dbReference>
<dbReference type="PIRSF" id="PIRSF006728">
    <property type="entry name" value="CinA"/>
    <property type="match status" value="1"/>
</dbReference>
<name>A0A099KSF3_COLPS</name>
<dbReference type="CDD" id="cd00885">
    <property type="entry name" value="cinA"/>
    <property type="match status" value="1"/>
</dbReference>
<evidence type="ECO:0000256" key="1">
    <source>
        <dbReference type="HAMAP-Rule" id="MF_00226"/>
    </source>
</evidence>
<dbReference type="SMART" id="SM00852">
    <property type="entry name" value="MoCF_biosynth"/>
    <property type="match status" value="1"/>
</dbReference>
<evidence type="ECO:0000259" key="2">
    <source>
        <dbReference type="SMART" id="SM00852"/>
    </source>
</evidence>
<dbReference type="PATRIC" id="fig|28229.4.peg.1603"/>
<gene>
    <name evidence="3" type="ORF">ND2E_2571</name>
</gene>
<dbReference type="NCBIfam" id="TIGR00200">
    <property type="entry name" value="cinA_nterm"/>
    <property type="match status" value="1"/>
</dbReference>
<proteinExistence type="inferred from homology"/>
<dbReference type="SUPFAM" id="SSF142433">
    <property type="entry name" value="CinA-like"/>
    <property type="match status" value="1"/>
</dbReference>
<protein>
    <recommendedName>
        <fullName evidence="1">CinA-like protein</fullName>
    </recommendedName>
</protein>
<dbReference type="InterPro" id="IPR036425">
    <property type="entry name" value="MoaB/Mog-like_dom_sf"/>
</dbReference>
<dbReference type="PANTHER" id="PTHR13939:SF0">
    <property type="entry name" value="NMN AMIDOHYDROLASE-LIKE PROTEIN YFAY"/>
    <property type="match status" value="1"/>
</dbReference>
<dbReference type="InterPro" id="IPR001453">
    <property type="entry name" value="MoaB/Mog_dom"/>
</dbReference>
<dbReference type="Proteomes" id="UP000029843">
    <property type="component" value="Unassembled WGS sequence"/>
</dbReference>
<dbReference type="HAMAP" id="MF_00226_B">
    <property type="entry name" value="CinA_B"/>
    <property type="match status" value="1"/>
</dbReference>
<dbReference type="Gene3D" id="3.90.950.20">
    <property type="entry name" value="CinA-like"/>
    <property type="match status" value="1"/>
</dbReference>
<reference evidence="3 4" key="1">
    <citation type="submission" date="2014-08" db="EMBL/GenBank/DDBJ databases">
        <title>Genomic and Phenotypic Diversity of Colwellia psychrerythraea strains from Disparate Marine Basins.</title>
        <authorList>
            <person name="Techtmann S.M."/>
            <person name="Stelling S.C."/>
            <person name="Utturkar S.M."/>
            <person name="Alshibli N."/>
            <person name="Harris A."/>
            <person name="Brown S.D."/>
            <person name="Hazen T.C."/>
        </authorList>
    </citation>
    <scope>NUCLEOTIDE SEQUENCE [LARGE SCALE GENOMIC DNA]</scope>
    <source>
        <strain evidence="3 4">ND2E</strain>
    </source>
</reference>
<dbReference type="InterPro" id="IPR008136">
    <property type="entry name" value="CinA_C"/>
</dbReference>
<dbReference type="Gene3D" id="3.40.980.10">
    <property type="entry name" value="MoaB/Mog-like domain"/>
    <property type="match status" value="1"/>
</dbReference>
<organism evidence="3 4">
    <name type="scientific">Colwellia psychrerythraea</name>
    <name type="common">Vibrio psychroerythus</name>
    <dbReference type="NCBI Taxonomy" id="28229"/>
    <lineage>
        <taxon>Bacteria</taxon>
        <taxon>Pseudomonadati</taxon>
        <taxon>Pseudomonadota</taxon>
        <taxon>Gammaproteobacteria</taxon>
        <taxon>Alteromonadales</taxon>
        <taxon>Colwelliaceae</taxon>
        <taxon>Colwellia</taxon>
    </lineage>
</organism>
<dbReference type="Pfam" id="PF00994">
    <property type="entry name" value="MoCF_biosynth"/>
    <property type="match status" value="1"/>
</dbReference>
<accession>A0A099KSF3</accession>
<dbReference type="InterPro" id="IPR036653">
    <property type="entry name" value="CinA-like_C"/>
</dbReference>
<dbReference type="EMBL" id="JQED01000015">
    <property type="protein sequence ID" value="KGJ93105.1"/>
    <property type="molecule type" value="Genomic_DNA"/>
</dbReference>
<dbReference type="NCBIfam" id="TIGR00199">
    <property type="entry name" value="PncC_domain"/>
    <property type="match status" value="1"/>
</dbReference>
<dbReference type="AlphaFoldDB" id="A0A099KSF3"/>
<sequence>MSAPKVQLLLTGNELMTGDIVDSNSAMMAQTLKDIGLGIKRKVTVADDLTLLVSEITHMTNSSDILIINGGLGPTIDDLTAQALALAVGVELTQHPQALSHLSNWCQQRGVELNDPNLKQAILPKGCQIIANKNGSAVGFSLRYNNCDIYCTPGVPHELKTMLREEIIPRISEDLPAKLITDVTRLQVFGLGESSLQKIINEQFPQWPNAVDLGFRAGMPLLEVKLTTGTQQGLALKKEWQEKLSYVLGDHLIAEINERPKSLAEHLLNQLHQHNLTVTTAESCTGGLIASQLTEISGSSMNFEAGFVTYSNAMKTAMLDVPAHLFEQYGAVSEEVVIAMAKGSLIKSNADLSIAVSGIAGPDGGTNEKPVGTVWFAWGSLNDIKTQCLLLPYKRVKFQQFVAAIGLDLLRRYQQKVTTIPNYITERSFDRAVKYQ</sequence>
<dbReference type="Pfam" id="PF02464">
    <property type="entry name" value="CinA"/>
    <property type="match status" value="1"/>
</dbReference>
<feature type="domain" description="MoaB/Mog" evidence="2">
    <location>
        <begin position="7"/>
        <end position="174"/>
    </location>
</feature>
<dbReference type="RefSeq" id="WP_033093321.1">
    <property type="nucleotide sequence ID" value="NZ_JQED01000015.1"/>
</dbReference>